<dbReference type="AlphaFoldDB" id="A0A6G1KSP0"/>
<name>A0A6G1KSP0_9PEZI</name>
<evidence type="ECO:0000313" key="3">
    <source>
        <dbReference type="Proteomes" id="UP000799436"/>
    </source>
</evidence>
<dbReference type="Proteomes" id="UP000799436">
    <property type="component" value="Unassembled WGS sequence"/>
</dbReference>
<organism evidence="2 3">
    <name type="scientific">Teratosphaeria nubilosa</name>
    <dbReference type="NCBI Taxonomy" id="161662"/>
    <lineage>
        <taxon>Eukaryota</taxon>
        <taxon>Fungi</taxon>
        <taxon>Dikarya</taxon>
        <taxon>Ascomycota</taxon>
        <taxon>Pezizomycotina</taxon>
        <taxon>Dothideomycetes</taxon>
        <taxon>Dothideomycetidae</taxon>
        <taxon>Mycosphaerellales</taxon>
        <taxon>Teratosphaeriaceae</taxon>
        <taxon>Teratosphaeria</taxon>
    </lineage>
</organism>
<gene>
    <name evidence="2" type="ORF">EJ03DRAFT_62569</name>
</gene>
<accession>A0A6G1KSP0</accession>
<dbReference type="EMBL" id="ML995982">
    <property type="protein sequence ID" value="KAF2763646.1"/>
    <property type="molecule type" value="Genomic_DNA"/>
</dbReference>
<sequence>MDFSSSPVAIVASGRSQKPVDTIDLTQDTPKRSFLRVSKSVGIREQSISDSEMTEDASGVEDGEEDDEFLPTRVARDVTNNQARSEGADAEIDQEQSHIGSISKQPEKGSHDATLLKRPSICENTGISGPPLVTIDWQTKIDRNQYLKDYKTNDLVLGQYHTPVGQLPDLLGARRPKDS</sequence>
<feature type="region of interest" description="Disordered" evidence="1">
    <location>
        <begin position="42"/>
        <end position="113"/>
    </location>
</feature>
<keyword evidence="3" id="KW-1185">Reference proteome</keyword>
<feature type="compositionally biased region" description="Acidic residues" evidence="1">
    <location>
        <begin position="52"/>
        <end position="69"/>
    </location>
</feature>
<evidence type="ECO:0000256" key="1">
    <source>
        <dbReference type="SAM" id="MobiDB-lite"/>
    </source>
</evidence>
<feature type="region of interest" description="Disordered" evidence="1">
    <location>
        <begin position="1"/>
        <end position="22"/>
    </location>
</feature>
<evidence type="ECO:0000313" key="2">
    <source>
        <dbReference type="EMBL" id="KAF2763646.1"/>
    </source>
</evidence>
<protein>
    <submittedName>
        <fullName evidence="2">Uncharacterized protein</fullName>
    </submittedName>
</protein>
<proteinExistence type="predicted"/>
<reference evidence="2" key="1">
    <citation type="journal article" date="2020" name="Stud. Mycol.">
        <title>101 Dothideomycetes genomes: a test case for predicting lifestyles and emergence of pathogens.</title>
        <authorList>
            <person name="Haridas S."/>
            <person name="Albert R."/>
            <person name="Binder M."/>
            <person name="Bloem J."/>
            <person name="Labutti K."/>
            <person name="Salamov A."/>
            <person name="Andreopoulos B."/>
            <person name="Baker S."/>
            <person name="Barry K."/>
            <person name="Bills G."/>
            <person name="Bluhm B."/>
            <person name="Cannon C."/>
            <person name="Castanera R."/>
            <person name="Culley D."/>
            <person name="Daum C."/>
            <person name="Ezra D."/>
            <person name="Gonzalez J."/>
            <person name="Henrissat B."/>
            <person name="Kuo A."/>
            <person name="Liang C."/>
            <person name="Lipzen A."/>
            <person name="Lutzoni F."/>
            <person name="Magnuson J."/>
            <person name="Mondo S."/>
            <person name="Nolan M."/>
            <person name="Ohm R."/>
            <person name="Pangilinan J."/>
            <person name="Park H.-J."/>
            <person name="Ramirez L."/>
            <person name="Alfaro M."/>
            <person name="Sun H."/>
            <person name="Tritt A."/>
            <person name="Yoshinaga Y."/>
            <person name="Zwiers L.-H."/>
            <person name="Turgeon B."/>
            <person name="Goodwin S."/>
            <person name="Spatafora J."/>
            <person name="Crous P."/>
            <person name="Grigoriev I."/>
        </authorList>
    </citation>
    <scope>NUCLEOTIDE SEQUENCE</scope>
    <source>
        <strain evidence="2">CBS 116005</strain>
    </source>
</reference>